<proteinExistence type="predicted"/>
<evidence type="ECO:0000313" key="2">
    <source>
        <dbReference type="WBParaSite" id="nRc.2.0.1.t41485-RA"/>
    </source>
</evidence>
<name>A0A915KV97_ROMCU</name>
<keyword evidence="1" id="KW-1185">Reference proteome</keyword>
<dbReference type="Proteomes" id="UP000887565">
    <property type="component" value="Unplaced"/>
</dbReference>
<accession>A0A915KV97</accession>
<reference evidence="2" key="1">
    <citation type="submission" date="2022-11" db="UniProtKB">
        <authorList>
            <consortium name="WormBaseParasite"/>
        </authorList>
    </citation>
    <scope>IDENTIFICATION</scope>
</reference>
<sequence length="306" mass="34348">MIPDFSKATVENFLDEPWLSRVNTILNLLESTDPRIQQCMIQYFNGIAQRKIEGCVRQYGDNDVKNFEMPALPDWRNLDIAKIKAAVLNRMIVTQSMMECSKTLPDDNQLQDSMNCVKDARLSNRGSFCAPRDQCLKSKVTDELCSTRYEKVKTAACACFSAEIQQFKGAPGQVKNFNDLKDTLLQGLEKEYKKCYDRNNLPYPVARVEAAKTATKQAVADILFGGLPPRVRLLLRILGESVREVTGSGRRLFCENCQDNQTRGSGIAEAQQLRQLATESSVTSATPFFAQQQAPFFSQFVNSGGR</sequence>
<evidence type="ECO:0000313" key="1">
    <source>
        <dbReference type="Proteomes" id="UP000887565"/>
    </source>
</evidence>
<dbReference type="WBParaSite" id="nRc.2.0.1.t41485-RA">
    <property type="protein sequence ID" value="nRc.2.0.1.t41485-RA"/>
    <property type="gene ID" value="nRc.2.0.1.g41485"/>
</dbReference>
<dbReference type="AlphaFoldDB" id="A0A915KV97"/>
<protein>
    <submittedName>
        <fullName evidence="2">Uncharacterized protein</fullName>
    </submittedName>
</protein>
<dbReference type="OMA" id="MKLHECK"/>
<organism evidence="1 2">
    <name type="scientific">Romanomermis culicivorax</name>
    <name type="common">Nematode worm</name>
    <dbReference type="NCBI Taxonomy" id="13658"/>
    <lineage>
        <taxon>Eukaryota</taxon>
        <taxon>Metazoa</taxon>
        <taxon>Ecdysozoa</taxon>
        <taxon>Nematoda</taxon>
        <taxon>Enoplea</taxon>
        <taxon>Dorylaimia</taxon>
        <taxon>Mermithida</taxon>
        <taxon>Mermithoidea</taxon>
        <taxon>Mermithidae</taxon>
        <taxon>Romanomermis</taxon>
    </lineage>
</organism>